<dbReference type="SUPFAM" id="SSF53067">
    <property type="entry name" value="Actin-like ATPase domain"/>
    <property type="match status" value="2"/>
</dbReference>
<proteinExistence type="predicted"/>
<dbReference type="PANTHER" id="PTHR11735">
    <property type="entry name" value="TRNA N6-ADENOSINE THREONYLCARBAMOYLTRANSFERASE"/>
    <property type="match status" value="1"/>
</dbReference>
<dbReference type="InterPro" id="IPR000905">
    <property type="entry name" value="Gcp-like_dom"/>
</dbReference>
<feature type="domain" description="Gcp-like" evidence="1">
    <location>
        <begin position="31"/>
        <end position="152"/>
    </location>
</feature>
<sequence length="237" mass="26076">MKVLALDTSNRPLSIAVLEDANILATTTTTTHQKHAQYLLPIINDLMVDCGFQPADLDRIVVAYGPGSYTGIRIATATAKVLAFTLGIDLVGVSSLQTLALNVTTEGQLVNPMFDARNQNLFTGLYRIKNGVPEVVIPDQHVELSDWLAQLAKYQDESIVGLADANHFTNDLPNTFTMIDNLDNLPQAANLGLYGQHLTPVQDIDAFVPNYLRLTKAEADWQKLHPEEDSNSYVEKI</sequence>
<evidence type="ECO:0000313" key="3">
    <source>
        <dbReference type="Proteomes" id="UP001370590"/>
    </source>
</evidence>
<keyword evidence="2" id="KW-0012">Acyltransferase</keyword>
<dbReference type="GO" id="GO:0061711">
    <property type="term" value="F:tRNA N(6)-L-threonylcarbamoyladenine synthase activity"/>
    <property type="evidence" value="ECO:0007669"/>
    <property type="project" value="UniProtKB-EC"/>
</dbReference>
<dbReference type="CDD" id="cd24032">
    <property type="entry name" value="ASKHA_NBD_TsaB"/>
    <property type="match status" value="1"/>
</dbReference>
<reference evidence="2 3" key="1">
    <citation type="submission" date="2023-10" db="EMBL/GenBank/DDBJ databases">
        <title>Nicoliella lavandulae sp. nov. isolated from Lavandula angustifolia flowers.</title>
        <authorList>
            <person name="Alcantara C."/>
            <person name="Zuniga M."/>
            <person name="Landete J.M."/>
            <person name="Monedero V."/>
        </authorList>
    </citation>
    <scope>NUCLEOTIDE SEQUENCE [LARGE SCALE GENOMIC DNA]</scope>
    <source>
        <strain evidence="2 3">Es01</strain>
    </source>
</reference>
<gene>
    <name evidence="2" type="primary">tsaB</name>
    <name evidence="2" type="ORF">R4146_03515</name>
</gene>
<dbReference type="RefSeq" id="WP_339960055.1">
    <property type="nucleotide sequence ID" value="NZ_JAWMWH010000001.1"/>
</dbReference>
<dbReference type="EC" id="2.3.1.234" evidence="2"/>
<dbReference type="Proteomes" id="UP001370590">
    <property type="component" value="Unassembled WGS sequence"/>
</dbReference>
<dbReference type="Gene3D" id="3.30.420.40">
    <property type="match status" value="2"/>
</dbReference>
<comment type="caution">
    <text evidence="2">The sequence shown here is derived from an EMBL/GenBank/DDBJ whole genome shotgun (WGS) entry which is preliminary data.</text>
</comment>
<dbReference type="InterPro" id="IPR043129">
    <property type="entry name" value="ATPase_NBD"/>
</dbReference>
<dbReference type="Pfam" id="PF00814">
    <property type="entry name" value="TsaD"/>
    <property type="match status" value="1"/>
</dbReference>
<protein>
    <submittedName>
        <fullName evidence="2">tRNA (Adenosine(37)-N6)-threonylcarbamoyltransferase complex dimerization subunit type 1 TsaB</fullName>
        <ecNumber evidence="2">2.3.1.234</ecNumber>
    </submittedName>
</protein>
<dbReference type="PANTHER" id="PTHR11735:SF11">
    <property type="entry name" value="TRNA THREONYLCARBAMOYLADENOSINE BIOSYNTHESIS PROTEIN TSAB"/>
    <property type="match status" value="1"/>
</dbReference>
<evidence type="ECO:0000259" key="1">
    <source>
        <dbReference type="Pfam" id="PF00814"/>
    </source>
</evidence>
<keyword evidence="3" id="KW-1185">Reference proteome</keyword>
<name>A0ABU8SKE0_9LACO</name>
<organism evidence="2 3">
    <name type="scientific">Nicoliella lavandulae</name>
    <dbReference type="NCBI Taxonomy" id="3082954"/>
    <lineage>
        <taxon>Bacteria</taxon>
        <taxon>Bacillati</taxon>
        <taxon>Bacillota</taxon>
        <taxon>Bacilli</taxon>
        <taxon>Lactobacillales</taxon>
        <taxon>Lactobacillaceae</taxon>
        <taxon>Nicoliella</taxon>
    </lineage>
</organism>
<accession>A0ABU8SKE0</accession>
<dbReference type="EMBL" id="JAWMWH010000001">
    <property type="protein sequence ID" value="MEJ6400239.1"/>
    <property type="molecule type" value="Genomic_DNA"/>
</dbReference>
<keyword evidence="2" id="KW-0808">Transferase</keyword>
<evidence type="ECO:0000313" key="2">
    <source>
        <dbReference type="EMBL" id="MEJ6400239.1"/>
    </source>
</evidence>
<dbReference type="InterPro" id="IPR022496">
    <property type="entry name" value="T6A_TsaB"/>
</dbReference>
<dbReference type="NCBIfam" id="TIGR03725">
    <property type="entry name" value="T6A_YeaZ"/>
    <property type="match status" value="1"/>
</dbReference>